<feature type="compositionally biased region" description="Basic and acidic residues" evidence="6">
    <location>
        <begin position="490"/>
        <end position="502"/>
    </location>
</feature>
<feature type="region of interest" description="Disordered" evidence="6">
    <location>
        <begin position="645"/>
        <end position="695"/>
    </location>
</feature>
<reference evidence="8" key="2">
    <citation type="submission" date="2023-05" db="EMBL/GenBank/DDBJ databases">
        <authorList>
            <consortium name="Lawrence Berkeley National Laboratory"/>
            <person name="Steindorff A."/>
            <person name="Hensen N."/>
            <person name="Bonometti L."/>
            <person name="Westerberg I."/>
            <person name="Brannstrom I.O."/>
            <person name="Guillou S."/>
            <person name="Cros-Aarteil S."/>
            <person name="Calhoun S."/>
            <person name="Haridas S."/>
            <person name="Kuo A."/>
            <person name="Mondo S."/>
            <person name="Pangilinan J."/>
            <person name="Riley R."/>
            <person name="Labutti K."/>
            <person name="Andreopoulos B."/>
            <person name="Lipzen A."/>
            <person name="Chen C."/>
            <person name="Yanf M."/>
            <person name="Daum C."/>
            <person name="Ng V."/>
            <person name="Clum A."/>
            <person name="Ohm R."/>
            <person name="Martin F."/>
            <person name="Silar P."/>
            <person name="Natvig D."/>
            <person name="Lalanne C."/>
            <person name="Gautier V."/>
            <person name="Ament-Velasquez S.L."/>
            <person name="Kruys A."/>
            <person name="Hutchinson M.I."/>
            <person name="Powell A.J."/>
            <person name="Barry K."/>
            <person name="Miller A.N."/>
            <person name="Grigoriev I.V."/>
            <person name="Debuchy R."/>
            <person name="Gladieux P."/>
            <person name="Thoren M.H."/>
            <person name="Johannesson H."/>
        </authorList>
    </citation>
    <scope>NUCLEOTIDE SEQUENCE</scope>
    <source>
        <strain evidence="8">CBS 508.74</strain>
    </source>
</reference>
<reference evidence="8" key="1">
    <citation type="journal article" date="2023" name="Mol. Phylogenet. Evol.">
        <title>Genome-scale phylogeny and comparative genomics of the fungal order Sordariales.</title>
        <authorList>
            <person name="Hensen N."/>
            <person name="Bonometti L."/>
            <person name="Westerberg I."/>
            <person name="Brannstrom I.O."/>
            <person name="Guillou S."/>
            <person name="Cros-Aarteil S."/>
            <person name="Calhoun S."/>
            <person name="Haridas S."/>
            <person name="Kuo A."/>
            <person name="Mondo S."/>
            <person name="Pangilinan J."/>
            <person name="Riley R."/>
            <person name="LaButti K."/>
            <person name="Andreopoulos B."/>
            <person name="Lipzen A."/>
            <person name="Chen C."/>
            <person name="Yan M."/>
            <person name="Daum C."/>
            <person name="Ng V."/>
            <person name="Clum A."/>
            <person name="Steindorff A."/>
            <person name="Ohm R.A."/>
            <person name="Martin F."/>
            <person name="Silar P."/>
            <person name="Natvig D.O."/>
            <person name="Lalanne C."/>
            <person name="Gautier V."/>
            <person name="Ament-Velasquez S.L."/>
            <person name="Kruys A."/>
            <person name="Hutchinson M.I."/>
            <person name="Powell A.J."/>
            <person name="Barry K."/>
            <person name="Miller A.N."/>
            <person name="Grigoriev I.V."/>
            <person name="Debuchy R."/>
            <person name="Gladieux P."/>
            <person name="Hiltunen Thoren M."/>
            <person name="Johannesson H."/>
        </authorList>
    </citation>
    <scope>NUCLEOTIDE SEQUENCE</scope>
    <source>
        <strain evidence="8">CBS 508.74</strain>
    </source>
</reference>
<feature type="domain" description="LIM zinc-binding" evidence="7">
    <location>
        <begin position="518"/>
        <end position="581"/>
    </location>
</feature>
<evidence type="ECO:0000256" key="4">
    <source>
        <dbReference type="ARBA" id="ARBA00023038"/>
    </source>
</evidence>
<dbReference type="PANTHER" id="PTHR24207">
    <property type="entry name" value="ZYX102 PROTEIN"/>
    <property type="match status" value="1"/>
</dbReference>
<evidence type="ECO:0000259" key="7">
    <source>
        <dbReference type="PROSITE" id="PS50023"/>
    </source>
</evidence>
<gene>
    <name evidence="8" type="ORF">N656DRAFT_605473</name>
</gene>
<organism evidence="8 9">
    <name type="scientific">Canariomyces notabilis</name>
    <dbReference type="NCBI Taxonomy" id="2074819"/>
    <lineage>
        <taxon>Eukaryota</taxon>
        <taxon>Fungi</taxon>
        <taxon>Dikarya</taxon>
        <taxon>Ascomycota</taxon>
        <taxon>Pezizomycotina</taxon>
        <taxon>Sordariomycetes</taxon>
        <taxon>Sordariomycetidae</taxon>
        <taxon>Sordariales</taxon>
        <taxon>Chaetomiaceae</taxon>
        <taxon>Canariomyces</taxon>
    </lineage>
</organism>
<keyword evidence="4 5" id="KW-0440">LIM domain</keyword>
<dbReference type="GO" id="GO:0046872">
    <property type="term" value="F:metal ion binding"/>
    <property type="evidence" value="ECO:0007669"/>
    <property type="project" value="UniProtKB-KW"/>
</dbReference>
<dbReference type="GO" id="GO:0030695">
    <property type="term" value="F:GTPase regulator activity"/>
    <property type="evidence" value="ECO:0007669"/>
    <property type="project" value="UniProtKB-ARBA"/>
</dbReference>
<dbReference type="Proteomes" id="UP001302812">
    <property type="component" value="Unassembled WGS sequence"/>
</dbReference>
<dbReference type="PANTHER" id="PTHR24207:SF2">
    <property type="entry name" value="ZYX102 PROTEIN"/>
    <property type="match status" value="1"/>
</dbReference>
<evidence type="ECO:0000256" key="1">
    <source>
        <dbReference type="ARBA" id="ARBA00022723"/>
    </source>
</evidence>
<accession>A0AAN6YTW4</accession>
<feature type="domain" description="LIM zinc-binding" evidence="7">
    <location>
        <begin position="582"/>
        <end position="640"/>
    </location>
</feature>
<keyword evidence="9" id="KW-1185">Reference proteome</keyword>
<feature type="compositionally biased region" description="Low complexity" evidence="6">
    <location>
        <begin position="362"/>
        <end position="380"/>
    </location>
</feature>
<proteinExistence type="predicted"/>
<feature type="compositionally biased region" description="Low complexity" evidence="6">
    <location>
        <begin position="343"/>
        <end position="352"/>
    </location>
</feature>
<name>A0AAN6YTW4_9PEZI</name>
<feature type="compositionally biased region" description="Polar residues" evidence="6">
    <location>
        <begin position="200"/>
        <end position="211"/>
    </location>
</feature>
<evidence type="ECO:0000256" key="6">
    <source>
        <dbReference type="SAM" id="MobiDB-lite"/>
    </source>
</evidence>
<feature type="region of interest" description="Disordered" evidence="6">
    <location>
        <begin position="488"/>
        <end position="517"/>
    </location>
</feature>
<feature type="region of interest" description="Disordered" evidence="6">
    <location>
        <begin position="78"/>
        <end position="443"/>
    </location>
</feature>
<dbReference type="FunFam" id="2.10.110.10:FF:000105">
    <property type="entry name" value="Similar to LIM domain-containing protein"/>
    <property type="match status" value="1"/>
</dbReference>
<dbReference type="RefSeq" id="XP_064671470.1">
    <property type="nucleotide sequence ID" value="XM_064810267.1"/>
</dbReference>
<feature type="compositionally biased region" description="Basic and acidic residues" evidence="6">
    <location>
        <begin position="417"/>
        <end position="426"/>
    </location>
</feature>
<protein>
    <recommendedName>
        <fullName evidence="7">LIM zinc-binding domain-containing protein</fullName>
    </recommendedName>
</protein>
<dbReference type="SUPFAM" id="SSF57716">
    <property type="entry name" value="Glucocorticoid receptor-like (DNA-binding domain)"/>
    <property type="match status" value="1"/>
</dbReference>
<feature type="compositionally biased region" description="Pro residues" evidence="6">
    <location>
        <begin position="258"/>
        <end position="270"/>
    </location>
</feature>
<dbReference type="PROSITE" id="PS00478">
    <property type="entry name" value="LIM_DOMAIN_1"/>
    <property type="match status" value="1"/>
</dbReference>
<feature type="compositionally biased region" description="Basic and acidic residues" evidence="6">
    <location>
        <begin position="287"/>
        <end position="299"/>
    </location>
</feature>
<keyword evidence="3 5" id="KW-0862">Zinc</keyword>
<dbReference type="Gene3D" id="2.10.110.10">
    <property type="entry name" value="Cysteine Rich Protein"/>
    <property type="match status" value="2"/>
</dbReference>
<dbReference type="AlphaFoldDB" id="A0AAN6YTW4"/>
<dbReference type="CDD" id="cd09397">
    <property type="entry name" value="LIM1_UF1"/>
    <property type="match status" value="1"/>
</dbReference>
<sequence length="695" mass="74481">MATVERESRFIPTVKCSTCGLQVEISLMGEHVCAGSQDAESTPPLPAVPLLGKLISTFGNPPTEKQQPRALPRVDTSAANRPFLGQGELTPISVGSASMRSPSPLTPDARPPAGKAGEYFAPRIANNSPPPPHSRRPGGYGGLEEGSLLEPMFSPAPYTPRKQGPSLVDRMDAPSPEPLGMGRRPSASERSMSGDAGNRPGTSASNNSSRLGSEKGPGAQRQNGYGGLGPSRALGDLGDPPLTPSRSDTFPRPSDTSAPPPRSPSAPPPTSRLHADKPRPTLTPSDPDERVPGASERQRRPSRGPDTSRPPPPRSGVMRPTTPVVPKINLAEEFGVGNPYHTPSASSSSNESENSRFERRPSQASQASSRTSPPRSLSSRSGRKPSDGKGADDLAPDLRSSASQRKLNRPVVPPLKLSDRGYDPRIDPAVQNPRYGRGRPLPSPMVKTALFPPNELKVPEPSDMLSPVSAPVPSPQWTKPVEQINRLPAHLREPKPSQERPKSPMRNPGLHPSTSTRGNCKSCGLLIKGKSISSADGRLTGRYHKDCFVCSDCRTPFSSSTFYVLDDRPYCELHYHERNGSLCASCGKGIEGQYLEDDSALKHHVGCFQCAKCRVALSNGYFEVNGKAYCEKDAWRLVQQPWIANGGGRSPGPSGPRLGLPADPRGHGPASGMRDGGRWGPRPTMEKRMTRLGMM</sequence>
<dbReference type="EMBL" id="MU853338">
    <property type="protein sequence ID" value="KAK4113900.1"/>
    <property type="molecule type" value="Genomic_DNA"/>
</dbReference>
<feature type="compositionally biased region" description="Low complexity" evidence="6">
    <location>
        <begin position="651"/>
        <end position="661"/>
    </location>
</feature>
<comment type="caution">
    <text evidence="8">The sequence shown here is derived from an EMBL/GenBank/DDBJ whole genome shotgun (WGS) entry which is preliminary data.</text>
</comment>
<feature type="compositionally biased region" description="Polar residues" evidence="6">
    <location>
        <begin position="93"/>
        <end position="103"/>
    </location>
</feature>
<dbReference type="Pfam" id="PF00412">
    <property type="entry name" value="LIM"/>
    <property type="match status" value="2"/>
</dbReference>
<dbReference type="InterPro" id="IPR001781">
    <property type="entry name" value="Znf_LIM"/>
</dbReference>
<evidence type="ECO:0000256" key="3">
    <source>
        <dbReference type="ARBA" id="ARBA00022833"/>
    </source>
</evidence>
<dbReference type="SMART" id="SM00132">
    <property type="entry name" value="LIM"/>
    <property type="match status" value="2"/>
</dbReference>
<dbReference type="GeneID" id="89934392"/>
<keyword evidence="2" id="KW-0677">Repeat</keyword>
<evidence type="ECO:0000256" key="2">
    <source>
        <dbReference type="ARBA" id="ARBA00022737"/>
    </source>
</evidence>
<dbReference type="CDD" id="cd08368">
    <property type="entry name" value="LIM"/>
    <property type="match status" value="1"/>
</dbReference>
<dbReference type="PROSITE" id="PS50023">
    <property type="entry name" value="LIM_DOMAIN_2"/>
    <property type="match status" value="2"/>
</dbReference>
<keyword evidence="1 5" id="KW-0479">Metal-binding</keyword>
<evidence type="ECO:0000256" key="5">
    <source>
        <dbReference type="PROSITE-ProRule" id="PRU00125"/>
    </source>
</evidence>
<evidence type="ECO:0000313" key="9">
    <source>
        <dbReference type="Proteomes" id="UP001302812"/>
    </source>
</evidence>
<evidence type="ECO:0000313" key="8">
    <source>
        <dbReference type="EMBL" id="KAK4113900.1"/>
    </source>
</evidence>